<keyword evidence="3" id="KW-0963">Cytoplasm</keyword>
<evidence type="ECO:0000256" key="2">
    <source>
        <dbReference type="ARBA" id="ARBA00007957"/>
    </source>
</evidence>
<evidence type="ECO:0000256" key="5">
    <source>
        <dbReference type="ARBA" id="ARBA00022833"/>
    </source>
</evidence>
<dbReference type="InterPro" id="IPR036390">
    <property type="entry name" value="WH_DNA-bd_sf"/>
</dbReference>
<keyword evidence="10" id="KW-1185">Reference proteome</keyword>
<sequence>MDYRRALEKLKANGYKYTGKREMMVQLFAEENRYLSAREVLDHMQKAYPGLSFDTVYRNLSLFEDLGILEGTDWDGERRYRFRCEGDTHHHHLICTVCGRTRKLEICPMNAILGQPEDFHITGHRFEIYGRCADCDQN</sequence>
<accession>A0ABS2WFA2</accession>
<dbReference type="InterPro" id="IPR036388">
    <property type="entry name" value="WH-like_DNA-bd_sf"/>
</dbReference>
<evidence type="ECO:0000256" key="7">
    <source>
        <dbReference type="ARBA" id="ARBA00023125"/>
    </source>
</evidence>
<dbReference type="Pfam" id="PF01475">
    <property type="entry name" value="FUR"/>
    <property type="match status" value="1"/>
</dbReference>
<dbReference type="SUPFAM" id="SSF46785">
    <property type="entry name" value="Winged helix' DNA-binding domain"/>
    <property type="match status" value="1"/>
</dbReference>
<evidence type="ECO:0000256" key="6">
    <source>
        <dbReference type="ARBA" id="ARBA00023015"/>
    </source>
</evidence>
<evidence type="ECO:0000256" key="8">
    <source>
        <dbReference type="ARBA" id="ARBA00023163"/>
    </source>
</evidence>
<comment type="subcellular location">
    <subcellularLocation>
        <location evidence="1">Cytoplasm</location>
    </subcellularLocation>
</comment>
<comment type="caution">
    <text evidence="9">The sequence shown here is derived from an EMBL/GenBank/DDBJ whole genome shotgun (WGS) entry which is preliminary data.</text>
</comment>
<keyword evidence="5" id="KW-0862">Zinc</keyword>
<dbReference type="EMBL" id="JAFHAP010000002">
    <property type="protein sequence ID" value="MBN2908206.1"/>
    <property type="molecule type" value="Genomic_DNA"/>
</dbReference>
<organism evidence="9 10">
    <name type="scientific">Polycladomyces zharkentensis</name>
    <dbReference type="NCBI Taxonomy" id="2807616"/>
    <lineage>
        <taxon>Bacteria</taxon>
        <taxon>Bacillati</taxon>
        <taxon>Bacillota</taxon>
        <taxon>Bacilli</taxon>
        <taxon>Bacillales</taxon>
        <taxon>Thermoactinomycetaceae</taxon>
        <taxon>Polycladomyces</taxon>
    </lineage>
</organism>
<dbReference type="Gene3D" id="3.30.1490.190">
    <property type="match status" value="1"/>
</dbReference>
<dbReference type="PANTHER" id="PTHR33202:SF1">
    <property type="entry name" value="FERRIC UPTAKE REGULATION PROTEIN"/>
    <property type="match status" value="1"/>
</dbReference>
<dbReference type="InterPro" id="IPR002481">
    <property type="entry name" value="FUR"/>
</dbReference>
<keyword evidence="7" id="KW-0238">DNA-binding</keyword>
<evidence type="ECO:0000256" key="1">
    <source>
        <dbReference type="ARBA" id="ARBA00004496"/>
    </source>
</evidence>
<proteinExistence type="inferred from homology"/>
<dbReference type="PANTHER" id="PTHR33202">
    <property type="entry name" value="ZINC UPTAKE REGULATION PROTEIN"/>
    <property type="match status" value="1"/>
</dbReference>
<keyword evidence="4" id="KW-0678">Repressor</keyword>
<name>A0ABS2WFA2_9BACL</name>
<reference evidence="9" key="1">
    <citation type="journal article" date="2024" name="Int. J. Syst. Evol. Microbiol.">
        <title>Polycladomyces zharkentensis sp. nov., a novel thermophilic cellulose- and starch-degrading member of the Bacillota from a geothermal aquifer in Kazakhstan.</title>
        <authorList>
            <person name="Mashzhan A."/>
            <person name="Kistaubayeva A."/>
            <person name="Javier-Lopez R."/>
            <person name="Bissenova U."/>
            <person name="Bissenbay A."/>
            <person name="Birkeland N.K."/>
        </authorList>
    </citation>
    <scope>NUCLEOTIDE SEQUENCE</scope>
    <source>
        <strain evidence="9">ZKZ2T</strain>
    </source>
</reference>
<keyword evidence="6" id="KW-0805">Transcription regulation</keyword>
<evidence type="ECO:0000256" key="4">
    <source>
        <dbReference type="ARBA" id="ARBA00022491"/>
    </source>
</evidence>
<evidence type="ECO:0000256" key="3">
    <source>
        <dbReference type="ARBA" id="ARBA00022490"/>
    </source>
</evidence>
<protein>
    <submittedName>
        <fullName evidence="9">Transcriptional repressor</fullName>
    </submittedName>
</protein>
<dbReference type="RefSeq" id="WP_205492361.1">
    <property type="nucleotide sequence ID" value="NZ_JAFHAP010000002.1"/>
</dbReference>
<evidence type="ECO:0000313" key="9">
    <source>
        <dbReference type="EMBL" id="MBN2908206.1"/>
    </source>
</evidence>
<keyword evidence="8" id="KW-0804">Transcription</keyword>
<comment type="similarity">
    <text evidence="2">Belongs to the Fur family.</text>
</comment>
<dbReference type="Proteomes" id="UP001177120">
    <property type="component" value="Unassembled WGS sequence"/>
</dbReference>
<gene>
    <name evidence="9" type="ORF">JQC72_01550</name>
</gene>
<evidence type="ECO:0000313" key="10">
    <source>
        <dbReference type="Proteomes" id="UP001177120"/>
    </source>
</evidence>
<dbReference type="InterPro" id="IPR043135">
    <property type="entry name" value="Fur_C"/>
</dbReference>
<dbReference type="CDD" id="cd07153">
    <property type="entry name" value="Fur_like"/>
    <property type="match status" value="1"/>
</dbReference>
<dbReference type="Gene3D" id="1.10.10.10">
    <property type="entry name" value="Winged helix-like DNA-binding domain superfamily/Winged helix DNA-binding domain"/>
    <property type="match status" value="1"/>
</dbReference>